<dbReference type="SMART" id="SM00105">
    <property type="entry name" value="ArfGap"/>
    <property type="match status" value="1"/>
</dbReference>
<name>A0A4Y9XSN5_9AGAM</name>
<evidence type="ECO:0000313" key="8">
    <source>
        <dbReference type="EMBL" id="TFY53136.1"/>
    </source>
</evidence>
<keyword evidence="3 5" id="KW-0863">Zinc-finger</keyword>
<dbReference type="InterPro" id="IPR038508">
    <property type="entry name" value="ArfGAP_dom_sf"/>
</dbReference>
<dbReference type="PANTHER" id="PTHR45686:SF4">
    <property type="entry name" value="ADP-RIBOSYLATION FACTOR GTPASE ACTIVATING PROTEIN 3, ISOFORM H"/>
    <property type="match status" value="1"/>
</dbReference>
<dbReference type="STRING" id="205917.A0A4Y9XSN5"/>
<evidence type="ECO:0000256" key="1">
    <source>
        <dbReference type="ARBA" id="ARBA00022468"/>
    </source>
</evidence>
<dbReference type="InterPro" id="IPR037278">
    <property type="entry name" value="ARFGAP/RecO"/>
</dbReference>
<reference evidence="8 9" key="1">
    <citation type="submission" date="2019-02" db="EMBL/GenBank/DDBJ databases">
        <title>Genome sequencing of the rare red list fungi Dentipellis fragilis.</title>
        <authorList>
            <person name="Buettner E."/>
            <person name="Kellner H."/>
        </authorList>
    </citation>
    <scope>NUCLEOTIDE SEQUENCE [LARGE SCALE GENOMIC DNA]</scope>
    <source>
        <strain evidence="8 9">DSM 105465</strain>
    </source>
</reference>
<keyword evidence="9" id="KW-1185">Reference proteome</keyword>
<dbReference type="InterPro" id="IPR001164">
    <property type="entry name" value="ArfGAP_dom"/>
</dbReference>
<feature type="domain" description="Arf-GAP" evidence="7">
    <location>
        <begin position="156"/>
        <end position="277"/>
    </location>
</feature>
<dbReference type="Gene3D" id="1.10.220.150">
    <property type="entry name" value="Arf GTPase activating protein"/>
    <property type="match status" value="1"/>
</dbReference>
<evidence type="ECO:0000259" key="7">
    <source>
        <dbReference type="PROSITE" id="PS50115"/>
    </source>
</evidence>
<evidence type="ECO:0000256" key="6">
    <source>
        <dbReference type="SAM" id="MobiDB-lite"/>
    </source>
</evidence>
<dbReference type="EMBL" id="SEOQ01001195">
    <property type="protein sequence ID" value="TFY53136.1"/>
    <property type="molecule type" value="Genomic_DNA"/>
</dbReference>
<dbReference type="GO" id="GO:0000139">
    <property type="term" value="C:Golgi membrane"/>
    <property type="evidence" value="ECO:0007669"/>
    <property type="project" value="GOC"/>
</dbReference>
<evidence type="ECO:0000256" key="2">
    <source>
        <dbReference type="ARBA" id="ARBA00022723"/>
    </source>
</evidence>
<evidence type="ECO:0000256" key="4">
    <source>
        <dbReference type="ARBA" id="ARBA00022833"/>
    </source>
</evidence>
<keyword evidence="1" id="KW-0343">GTPase activation</keyword>
<dbReference type="CDD" id="cd08831">
    <property type="entry name" value="ArfGap_ArfGap2_3_like"/>
    <property type="match status" value="1"/>
</dbReference>
<dbReference type="GO" id="GO:0005096">
    <property type="term" value="F:GTPase activator activity"/>
    <property type="evidence" value="ECO:0007669"/>
    <property type="project" value="UniProtKB-KW"/>
</dbReference>
<keyword evidence="2" id="KW-0479">Metal-binding</keyword>
<evidence type="ECO:0000256" key="5">
    <source>
        <dbReference type="PROSITE-ProRule" id="PRU00288"/>
    </source>
</evidence>
<dbReference type="Proteomes" id="UP000298327">
    <property type="component" value="Unassembled WGS sequence"/>
</dbReference>
<comment type="caution">
    <text evidence="8">The sequence shown here is derived from an EMBL/GenBank/DDBJ whole genome shotgun (WGS) entry which is preliminary data.</text>
</comment>
<feature type="region of interest" description="Disordered" evidence="6">
    <location>
        <begin position="1"/>
        <end position="27"/>
    </location>
</feature>
<dbReference type="InterPro" id="IPR036629">
    <property type="entry name" value="YjbJ_sf"/>
</dbReference>
<sequence>MSSNINQQTSNAGAEQANTPQPSKMTGQFHSVKGTIMEMIGDATGATSWQTSGRQEHLRGEQEIQDAQAREYVNGLLDRAEGKVDTVVGALTDDRQRQQMGNVKHDMGKTQQERNAPHETPEPVLYGADSADVPSVSLPTKHTPADMAESTKAETDQVFRALKAAKGNKMCFDCQARNPTWSSVTFGVYICLDCSSVHRNMGVHISFVRSTNLDSWQLNQLRTMKVGGNASATEFFTKHGGASLLHDSDTKKKYSSRVAELYKEELARRVQDDIAKYAPSIHGGRGVLCQRNMRGAVTTLGG</sequence>
<dbReference type="Pfam" id="PF01412">
    <property type="entry name" value="ArfGap"/>
    <property type="match status" value="1"/>
</dbReference>
<dbReference type="SUPFAM" id="SSF69047">
    <property type="entry name" value="Hypothetical protein YjbJ"/>
    <property type="match status" value="1"/>
</dbReference>
<evidence type="ECO:0000313" key="9">
    <source>
        <dbReference type="Proteomes" id="UP000298327"/>
    </source>
</evidence>
<dbReference type="FunFam" id="1.10.220.150:FF:000004">
    <property type="entry name" value="Putative ADP-ribosylation factor GTPase-activating protein 2"/>
    <property type="match status" value="1"/>
</dbReference>
<dbReference type="GO" id="GO:0008270">
    <property type="term" value="F:zinc ion binding"/>
    <property type="evidence" value="ECO:0007669"/>
    <property type="project" value="UniProtKB-KW"/>
</dbReference>
<dbReference type="PANTHER" id="PTHR45686">
    <property type="entry name" value="ADP-RIBOSYLATION FACTOR GTPASE ACTIVATING PROTEIN 3, ISOFORM H-RELATED"/>
    <property type="match status" value="1"/>
</dbReference>
<dbReference type="PROSITE" id="PS50115">
    <property type="entry name" value="ARFGAP"/>
    <property type="match status" value="1"/>
</dbReference>
<keyword evidence="4" id="KW-0862">Zinc</keyword>
<accession>A0A4Y9XSN5</accession>
<evidence type="ECO:0000256" key="3">
    <source>
        <dbReference type="ARBA" id="ARBA00022771"/>
    </source>
</evidence>
<organism evidence="8 9">
    <name type="scientific">Dentipellis fragilis</name>
    <dbReference type="NCBI Taxonomy" id="205917"/>
    <lineage>
        <taxon>Eukaryota</taxon>
        <taxon>Fungi</taxon>
        <taxon>Dikarya</taxon>
        <taxon>Basidiomycota</taxon>
        <taxon>Agaricomycotina</taxon>
        <taxon>Agaricomycetes</taxon>
        <taxon>Russulales</taxon>
        <taxon>Hericiaceae</taxon>
        <taxon>Dentipellis</taxon>
    </lineage>
</organism>
<dbReference type="SUPFAM" id="SSF57863">
    <property type="entry name" value="ArfGap/RecO-like zinc finger"/>
    <property type="match status" value="1"/>
</dbReference>
<dbReference type="GO" id="GO:0048205">
    <property type="term" value="P:COPI coating of Golgi vesicle"/>
    <property type="evidence" value="ECO:0007669"/>
    <property type="project" value="TreeGrafter"/>
</dbReference>
<protein>
    <recommendedName>
        <fullName evidence="7">Arf-GAP domain-containing protein</fullName>
    </recommendedName>
</protein>
<dbReference type="OrthoDB" id="983479at2759"/>
<dbReference type="PRINTS" id="PR00405">
    <property type="entry name" value="REVINTRACTNG"/>
</dbReference>
<dbReference type="AlphaFoldDB" id="A0A4Y9XSN5"/>
<gene>
    <name evidence="8" type="ORF">EVG20_g10251</name>
</gene>
<proteinExistence type="predicted"/>